<reference evidence="4" key="1">
    <citation type="journal article" date="2015" name="Proc. Natl. Acad. Sci. U.S.A.">
        <title>Genome sequencing of adzuki bean (Vigna angularis) provides insight into high starch and low fat accumulation and domestication.</title>
        <authorList>
            <person name="Yang K."/>
            <person name="Tian Z."/>
            <person name="Chen C."/>
            <person name="Luo L."/>
            <person name="Zhao B."/>
            <person name="Wang Z."/>
            <person name="Yu L."/>
            <person name="Li Y."/>
            <person name="Sun Y."/>
            <person name="Li W."/>
            <person name="Chen Y."/>
            <person name="Li Y."/>
            <person name="Zhang Y."/>
            <person name="Ai D."/>
            <person name="Zhao J."/>
            <person name="Shang C."/>
            <person name="Ma Y."/>
            <person name="Wu B."/>
            <person name="Wang M."/>
            <person name="Gao L."/>
            <person name="Sun D."/>
            <person name="Zhang P."/>
            <person name="Guo F."/>
            <person name="Wang W."/>
            <person name="Li Y."/>
            <person name="Wang J."/>
            <person name="Varshney R.K."/>
            <person name="Wang J."/>
            <person name="Ling H.Q."/>
            <person name="Wan P."/>
        </authorList>
    </citation>
    <scope>NUCLEOTIDE SEQUENCE</scope>
    <source>
        <strain evidence="4">cv. Jingnong 6</strain>
    </source>
</reference>
<feature type="transmembrane region" description="Helical" evidence="2">
    <location>
        <begin position="49"/>
        <end position="70"/>
    </location>
</feature>
<sequence>MESEKDIKSAKEEKNQVPLRGRSAAEEWNRGHAITVERYFTAERHSDGLGLTFLLILNYEFIQFLAFLVISSEVQELKGNQYAIGRNSLDLDFPKIRPKPKIMPLSGKLPLSGKCVSWFPPLSGLCTHQQSQRGFLSAAQRARSRVYCRGKEAVL</sequence>
<evidence type="ECO:0000256" key="1">
    <source>
        <dbReference type="SAM" id="MobiDB-lite"/>
    </source>
</evidence>
<evidence type="ECO:0000313" key="3">
    <source>
        <dbReference type="EMBL" id="KOM47603.1"/>
    </source>
</evidence>
<dbReference type="Proteomes" id="UP000053144">
    <property type="component" value="Chromosome 7"/>
</dbReference>
<keyword evidence="2" id="KW-0472">Membrane</keyword>
<dbReference type="EMBL" id="CM003377">
    <property type="protein sequence ID" value="KOM47603.1"/>
    <property type="molecule type" value="Genomic_DNA"/>
</dbReference>
<dbReference type="AlphaFoldDB" id="A0A0L9UXV6"/>
<organism evidence="3 4">
    <name type="scientific">Phaseolus angularis</name>
    <name type="common">Azuki bean</name>
    <name type="synonym">Vigna angularis</name>
    <dbReference type="NCBI Taxonomy" id="3914"/>
    <lineage>
        <taxon>Eukaryota</taxon>
        <taxon>Viridiplantae</taxon>
        <taxon>Streptophyta</taxon>
        <taxon>Embryophyta</taxon>
        <taxon>Tracheophyta</taxon>
        <taxon>Spermatophyta</taxon>
        <taxon>Magnoliopsida</taxon>
        <taxon>eudicotyledons</taxon>
        <taxon>Gunneridae</taxon>
        <taxon>Pentapetalae</taxon>
        <taxon>rosids</taxon>
        <taxon>fabids</taxon>
        <taxon>Fabales</taxon>
        <taxon>Fabaceae</taxon>
        <taxon>Papilionoideae</taxon>
        <taxon>50 kb inversion clade</taxon>
        <taxon>NPAAA clade</taxon>
        <taxon>indigoferoid/millettioid clade</taxon>
        <taxon>Phaseoleae</taxon>
        <taxon>Vigna</taxon>
    </lineage>
</organism>
<feature type="compositionally biased region" description="Basic and acidic residues" evidence="1">
    <location>
        <begin position="1"/>
        <end position="15"/>
    </location>
</feature>
<gene>
    <name evidence="3" type="ORF">LR48_Vigan07g130700</name>
</gene>
<evidence type="ECO:0000256" key="2">
    <source>
        <dbReference type="SAM" id="Phobius"/>
    </source>
</evidence>
<feature type="region of interest" description="Disordered" evidence="1">
    <location>
        <begin position="1"/>
        <end position="22"/>
    </location>
</feature>
<accession>A0A0L9UXV6</accession>
<proteinExistence type="predicted"/>
<dbReference type="Gramene" id="KOM47603">
    <property type="protein sequence ID" value="KOM47603"/>
    <property type="gene ID" value="LR48_Vigan07g130700"/>
</dbReference>
<name>A0A0L9UXV6_PHAAN</name>
<keyword evidence="2" id="KW-1133">Transmembrane helix</keyword>
<evidence type="ECO:0000313" key="4">
    <source>
        <dbReference type="Proteomes" id="UP000053144"/>
    </source>
</evidence>
<keyword evidence="2" id="KW-0812">Transmembrane</keyword>
<protein>
    <submittedName>
        <fullName evidence="3">Uncharacterized protein</fullName>
    </submittedName>
</protein>